<evidence type="ECO:0000313" key="12">
    <source>
        <dbReference type="Proteomes" id="UP000689195"/>
    </source>
</evidence>
<keyword evidence="4" id="KW-0653">Protein transport</keyword>
<organism evidence="11 12">
    <name type="scientific">Paramecium pentaurelia</name>
    <dbReference type="NCBI Taxonomy" id="43138"/>
    <lineage>
        <taxon>Eukaryota</taxon>
        <taxon>Sar</taxon>
        <taxon>Alveolata</taxon>
        <taxon>Ciliophora</taxon>
        <taxon>Intramacronucleata</taxon>
        <taxon>Oligohymenophorea</taxon>
        <taxon>Peniculida</taxon>
        <taxon>Parameciidae</taxon>
        <taxon>Paramecium</taxon>
    </lineage>
</organism>
<evidence type="ECO:0000256" key="2">
    <source>
        <dbReference type="ARBA" id="ARBA00009150"/>
    </source>
</evidence>
<dbReference type="PANTHER" id="PTHR12965">
    <property type="entry name" value="VACUOLAR PROTEIN SORTING 54"/>
    <property type="match status" value="1"/>
</dbReference>
<keyword evidence="8" id="KW-0009">Actin-binding</keyword>
<keyword evidence="8" id="KW-0067">ATP-binding</keyword>
<reference evidence="11" key="1">
    <citation type="submission" date="2021-01" db="EMBL/GenBank/DDBJ databases">
        <authorList>
            <consortium name="Genoscope - CEA"/>
            <person name="William W."/>
        </authorList>
    </citation>
    <scope>NUCLEOTIDE SEQUENCE</scope>
</reference>
<gene>
    <name evidence="11" type="ORF">PPENT_87.1.T0060385</name>
</gene>
<accession>A0A8S1SDZ3</accession>
<keyword evidence="3" id="KW-0813">Transport</keyword>
<dbReference type="EMBL" id="CAJJDO010000006">
    <property type="protein sequence ID" value="CAD8137970.1"/>
    <property type="molecule type" value="Genomic_DNA"/>
</dbReference>
<dbReference type="GO" id="GO:0016459">
    <property type="term" value="C:myosin complex"/>
    <property type="evidence" value="ECO:0007669"/>
    <property type="project" value="UniProtKB-KW"/>
</dbReference>
<dbReference type="PROSITE" id="PS00675">
    <property type="entry name" value="SIGMA54_INTERACT_1"/>
    <property type="match status" value="1"/>
</dbReference>
<dbReference type="Pfam" id="PF00415">
    <property type="entry name" value="RCC1"/>
    <property type="match status" value="1"/>
</dbReference>
<dbReference type="PROSITE" id="PS50096">
    <property type="entry name" value="IQ"/>
    <property type="match status" value="3"/>
</dbReference>
<dbReference type="InterPro" id="IPR012501">
    <property type="entry name" value="Vps54_C"/>
</dbReference>
<feature type="binding site" evidence="8">
    <location>
        <begin position="132"/>
        <end position="139"/>
    </location>
    <ligand>
        <name>ATP</name>
        <dbReference type="ChEBI" id="CHEBI:30616"/>
    </ligand>
</feature>
<name>A0A8S1SDZ3_9CILI</name>
<feature type="repeat" description="RCC1" evidence="7">
    <location>
        <begin position="1034"/>
        <end position="1082"/>
    </location>
</feature>
<dbReference type="GO" id="GO:0006896">
    <property type="term" value="P:Golgi to vacuole transport"/>
    <property type="evidence" value="ECO:0007669"/>
    <property type="project" value="TreeGrafter"/>
</dbReference>
<dbReference type="GO" id="GO:0042147">
    <property type="term" value="P:retrograde transport, endosome to Golgi"/>
    <property type="evidence" value="ECO:0007669"/>
    <property type="project" value="InterPro"/>
</dbReference>
<feature type="domain" description="Myosin motor" evidence="10">
    <location>
        <begin position="57"/>
        <end position="686"/>
    </location>
</feature>
<dbReference type="Pfam" id="PF00063">
    <property type="entry name" value="Myosin_head"/>
    <property type="match status" value="1"/>
</dbReference>
<dbReference type="CDD" id="cd23767">
    <property type="entry name" value="IQCD"/>
    <property type="match status" value="1"/>
</dbReference>
<evidence type="ECO:0000256" key="1">
    <source>
        <dbReference type="ARBA" id="ARBA00004601"/>
    </source>
</evidence>
<dbReference type="InterPro" id="IPR000048">
    <property type="entry name" value="IQ_motif_EF-hand-BS"/>
</dbReference>
<dbReference type="GO" id="GO:0003779">
    <property type="term" value="F:actin binding"/>
    <property type="evidence" value="ECO:0007669"/>
    <property type="project" value="UniProtKB-KW"/>
</dbReference>
<keyword evidence="8" id="KW-0518">Myosin</keyword>
<dbReference type="CDD" id="cd00124">
    <property type="entry name" value="MYSc"/>
    <property type="match status" value="1"/>
</dbReference>
<proteinExistence type="inferred from homology"/>
<evidence type="ECO:0000256" key="9">
    <source>
        <dbReference type="SAM" id="Coils"/>
    </source>
</evidence>
<feature type="coiled-coil region" evidence="9">
    <location>
        <begin position="3148"/>
        <end position="3196"/>
    </location>
</feature>
<comment type="caution">
    <text evidence="11">The sequence shown here is derived from an EMBL/GenBank/DDBJ whole genome shotgun (WGS) entry which is preliminary data.</text>
</comment>
<dbReference type="SMART" id="SM00015">
    <property type="entry name" value="IQ"/>
    <property type="match status" value="5"/>
</dbReference>
<feature type="region of interest" description="Actin-binding" evidence="8">
    <location>
        <begin position="567"/>
        <end position="589"/>
    </location>
</feature>
<dbReference type="PROSITE" id="PS51456">
    <property type="entry name" value="MYOSIN_MOTOR"/>
    <property type="match status" value="1"/>
</dbReference>
<protein>
    <recommendedName>
        <fullName evidence="10">Myosin motor domain-containing protein</fullName>
    </recommendedName>
</protein>
<dbReference type="GO" id="GO:0019905">
    <property type="term" value="F:syntaxin binding"/>
    <property type="evidence" value="ECO:0007669"/>
    <property type="project" value="TreeGrafter"/>
</dbReference>
<evidence type="ECO:0000256" key="4">
    <source>
        <dbReference type="ARBA" id="ARBA00022927"/>
    </source>
</evidence>
<dbReference type="InterPro" id="IPR025662">
    <property type="entry name" value="Sigma_54_int_dom_ATP-bd_1"/>
</dbReference>
<keyword evidence="5" id="KW-0333">Golgi apparatus</keyword>
<evidence type="ECO:0000256" key="6">
    <source>
        <dbReference type="ARBA" id="ARBA00023054"/>
    </source>
</evidence>
<comment type="similarity">
    <text evidence="8">Belongs to the TRAFAC class myosin-kinesin ATPase superfamily. Myosin family.</text>
</comment>
<keyword evidence="6 9" id="KW-0175">Coiled coil</keyword>
<dbReference type="GO" id="GO:0000938">
    <property type="term" value="C:GARP complex"/>
    <property type="evidence" value="ECO:0007669"/>
    <property type="project" value="InterPro"/>
</dbReference>
<dbReference type="GO" id="GO:0005829">
    <property type="term" value="C:cytosol"/>
    <property type="evidence" value="ECO:0007669"/>
    <property type="project" value="GOC"/>
</dbReference>
<evidence type="ECO:0000256" key="8">
    <source>
        <dbReference type="PROSITE-ProRule" id="PRU00782"/>
    </source>
</evidence>
<evidence type="ECO:0000256" key="5">
    <source>
        <dbReference type="ARBA" id="ARBA00023034"/>
    </source>
</evidence>
<dbReference type="GO" id="GO:0005524">
    <property type="term" value="F:ATP binding"/>
    <property type="evidence" value="ECO:0007669"/>
    <property type="project" value="UniProtKB-UniRule"/>
</dbReference>
<dbReference type="InterPro" id="IPR000408">
    <property type="entry name" value="Reg_chr_condens"/>
</dbReference>
<comment type="subcellular location">
    <subcellularLocation>
        <location evidence="1">Golgi apparatus</location>
        <location evidence="1">trans-Golgi network</location>
    </subcellularLocation>
</comment>
<dbReference type="Pfam" id="PF07928">
    <property type="entry name" value="Vps54"/>
    <property type="match status" value="1"/>
</dbReference>
<dbReference type="PROSITE" id="PS50012">
    <property type="entry name" value="RCC1_3"/>
    <property type="match status" value="3"/>
</dbReference>
<keyword evidence="8" id="KW-0505">Motor protein</keyword>
<keyword evidence="12" id="KW-1185">Reference proteome</keyword>
<dbReference type="SMART" id="SM00242">
    <property type="entry name" value="MYSc"/>
    <property type="match status" value="1"/>
</dbReference>
<feature type="repeat" description="RCC1" evidence="7">
    <location>
        <begin position="1215"/>
        <end position="1264"/>
    </location>
</feature>
<evidence type="ECO:0000256" key="3">
    <source>
        <dbReference type="ARBA" id="ARBA00022448"/>
    </source>
</evidence>
<dbReference type="GO" id="GO:0015031">
    <property type="term" value="P:protein transport"/>
    <property type="evidence" value="ECO:0007669"/>
    <property type="project" value="UniProtKB-KW"/>
</dbReference>
<dbReference type="Proteomes" id="UP000689195">
    <property type="component" value="Unassembled WGS sequence"/>
</dbReference>
<comment type="similarity">
    <text evidence="2">Belongs to the VPS54 family.</text>
</comment>
<feature type="repeat" description="RCC1" evidence="7">
    <location>
        <begin position="1165"/>
        <end position="1214"/>
    </location>
</feature>
<dbReference type="OrthoDB" id="301338at2759"/>
<dbReference type="InterPro" id="IPR001609">
    <property type="entry name" value="Myosin_head_motor_dom-like"/>
</dbReference>
<dbReference type="GO" id="GO:0003774">
    <property type="term" value="F:cytoskeletal motor activity"/>
    <property type="evidence" value="ECO:0007669"/>
    <property type="project" value="UniProtKB-UniRule"/>
</dbReference>
<evidence type="ECO:0000313" key="11">
    <source>
        <dbReference type="EMBL" id="CAD8137970.1"/>
    </source>
</evidence>
<dbReference type="Pfam" id="PF00612">
    <property type="entry name" value="IQ"/>
    <property type="match status" value="3"/>
</dbReference>
<dbReference type="InterPro" id="IPR039745">
    <property type="entry name" value="Vps54"/>
</dbReference>
<dbReference type="PANTHER" id="PTHR12965:SF0">
    <property type="entry name" value="VACUOLAR PROTEIN SORTING-ASSOCIATED PROTEIN 54"/>
    <property type="match status" value="1"/>
</dbReference>
<evidence type="ECO:0000259" key="10">
    <source>
        <dbReference type="PROSITE" id="PS51456"/>
    </source>
</evidence>
<keyword evidence="8" id="KW-0547">Nucleotide-binding</keyword>
<evidence type="ECO:0000256" key="7">
    <source>
        <dbReference type="PROSITE-ProRule" id="PRU00235"/>
    </source>
</evidence>
<sequence length="3400" mass="400574">MLQHNKWAQINTPCWIFNDQKLIPGVILQISPFLIRTAEGNIADSKNIYQRSLDNLQDLEDLIDLSILNEAEVLNALHLRFQQKKFQIFCGSTFISINPIQKENFKSQQLQQVTLNAFNQMIDIPQSIIMTGESGSGKSEISKQIQLQLSKFGNLHTKLLACNQIIEAFGNAKTQRNFNSSRYGRVSKMFFDKDQKLCGIHITAVSLEKSRIYNVPQGESNFNIFYQFLNYGQLQLFNINTNQQQTLVPNPLNSKSTQYLSQKEAQQIQDTFDALKLFNINIDAILGILASIIKLGNIQFEDHASYCSILDQKSIVQISQLLGISDKELIRCLCYKQRQMLKNDVVDTPLSRIECINQQQNIIKQLYERLFEFLIDSMNCQMATQINKYQISIVDYFGFEQNSLNSFEQLIINYSQEKIHQFYLYDTFQDDNRLFKIEGLTNNQGPLNYLNNIQILECLERPPLGILNILDDSCTVAGTDETFLTKIKNAYVNNQIITYSRSQPIFKIRHFAREVEYNVIGFRIKNKDEINKQFQILLQKSKNQYISTIYQQIITQKYVGTVAKIELQNLIGSLKDCSNYFIKCIKPNDSLIHDQFNQQLVLNQIKYSSIVECLQMRKEGYAYRRTYQQCYIEFFGLNQQKKIDQKTSVMNYIKRNFAFTDDQILFGNRMVFFKYQTYRIIQQEINKQNSIKQKAASKLQNAWICYKNKMIFREFQYRVIYIQAHIRGYLMRQRYVRLMQSIVFIQFKIKEFLKRINYKRYLQASKVVQTYFKRICAIKQMIVEEQCAIKIQRFVRQKQLYQEEQVENDIKKILIKMTDQAWKVIVYRAATKIQKTWKGYITRQNNEDNIQSIKLAGFLVTANQAAIIIQKYIRRHQQRRYYLQLKAATTYIQGWIRSKWLSDLFQRIRYATIVIQRGVRKYFNQYRKQRKYEDLILKPLENELNRIREQEFMNLHDSYIESVLETEQENIPGKKIDLFSQVIDLEILTDVSEIYDTLWTSLYKRCFKECYEKQNYISTYSIGECHAYVGTLQNKIYSWGLNDQLQQGLLKQNANKINQIQFQFKVKSIKSGANHGLILSQENALYSTDETQCILKNVKLFSVYNDENIAVDDNNLIYIWKKKQKKPVELKSWTTFIRMSQIQQKIQVHQISHGLQFFIVLSTNGMMFSMGENTVGELGINRGHSKHELTLIELSDKIAEVHCGMKHTIAKSTLGKVYTWGWGQMGQLGHGNLKDEGFPKILPFESKVLQVMAGHKQSIVILDTKKVYWWGTNSCLQYQQKPIEYMTNYPAVRVLCSWSRTLSIVYITFAKTYKCIDDNIKLKNKIINQMVSKWSENDIYSLDPPYCDNLANYFNQMKKPQQKLNIKFASKIEHQQLVKQLQQSPFNLLDDVKDSSCFFSFKNESNIQLQKQLLEHSENKDIINAKSYHIDNSNKLKLLKSVKKYRNDPQLQEILKQSELKQQLVFTVIEEGYFDQLLKRVLRKTQEPLHQISLKEAQAIVNSVSRSSDLQSIKELGFKDFVGYLQSIRDVYIEYRKFQKQVQSSDIPDDLDEMVLGCYNTVPAYFFDQPFRFNYQLFSLGKDKINQYLEEIKDHLDDVEITLFFQINSRFDKFLSVILNLNEMNQIIDQNIKKVKRIREIYSVTREHMIKKSTEITRKKQTIEKVENILFTLKRIQSIQKSFITLTELINTKKYSQAVQLLKVSEQTYQTIKSITSLKFIPQKLEQLQKSLYTTILNHLLSIMLTQMTSLLTPHKQLINQLNHQLNDHDDSVLANSYVNDSWFEQQQQQIISINKQTDDSFIKTLLSSSGIIDMGDKIFKQKVLEELQGYYQEFLIALKNYFNQEESQQQSKFDEQSIMEQLSQFMEEQPLSIFIKIVQFFSENLKKTINLQIALAQSIAKNVLDQPKHMEIIEEHFSIPVAMLKFANEKVALLLSSKRIASESSVKDFIDLLQVYKFWDQFMLQEMSRINEDLQINDKIMQKIRGQYQKCSINQLIYMRSAQEKQYLQNFHKEKKTQLNKYLENETWLASDVSFDNYEIISYLLDLEEFKQVEQLDESVLLNNSTMAGKNLLPSYVNNFHFKIIKTEIIILKDNSKYKVTQAFLFFLQAISQYLHLFESYSIINYEQTQKLVELIKSYNSLATQYILGAGAVHFGKITTITAKNLAISSICLRLFLYLLDPLSNKLFKVINQQQQTEQTNFQQIQNDFSTIKVDYENHNAEVMAKLTTIVQDRFYKHFEDIAKLDWNDSQTKITVPTKMTNQICQNTRSLYVAIEDIITKEDLCNVFGHILSILNSDFVKIFKQLNITSKIGFTRIKEELDYFMNSLKDIGQLPQLLVDQYKNLESEIVAVIESKFNQQYIQNIKIQLKSISQLQQIQKIRININFYELKRIIFCQYISLIIIISLKQRREETGKMIQKKLYKRAFQLLDKFSNQRKDLELSEMVMLNRRIINCINKILKKGLLKPDIEQDRPEKMIQIVQRGTQAIFELYKYLNLYMQKVMPNEMKGVVLEDVSHLTSSDEEGYEKIKEHEVTVLFYKIHEYEKPKKEKTIKQAKEINFYEQEVSESSRIANMIVKTLKPLNIQFELDQYFYNLIELLLMANLVFKKANKPKVAYYYLLEAQRIAKQMLDTPNPNIVNACAKAKVYLANYYYEISEYEESLKVAEEAIVFLCGEMRIRINQEKFAQRKYKNRERKRMKRCVITTLSALITMMCNYEAQDNYHRIVESLTTASWLAEKYIQGIDEFKKHIIKLASEGKHRVEQNLKDLADLSFIAESTLDSELNKIRKKHRDKLEQSESQYLKKFNNDMYHLFQIKPLNQQLYLKTQVKQIHKINKQFDQKVVEQSQPHGTDASINIFDSNSNSQDSFFDGSFFAPSIDNLQFDNDIFEKKRTQSVAKKPTTNNRKLLKINRKLGKSVGLIKIGFERPLDHKSKILTTNQYFNEFQKPKKQEERSVSNAGRLLKRQLENIEYREHPDRDEHHKQDLDVYVNKMVTGKIETNEFQDYNDILGQLFNLRKKEDFDKKEFYFGRKMLNLKAKEEIMFYKESFNSPPVKVEIDTKVRDQAHIIDGKITAEKELKELKRKKIDKMVAGKKIVQTNVNIDLKDEEETIYLRKVLEKSKKKKLKDFIYKHREALGLSKFFANLHREQKEKERIQKLKSAFEKETLVEVSENQNLQQQSTKQRKNVRILVQEIDKKPLNHQLSLQPSQGRNSQLCLDDMKIQSTQNLTQQKSSSIPKPILKRTSETQKSLQISQSIPNLEAQGTDLILQQEKQQKVQRQIRDQIEKQQKKSHQVIGMIIDGVERKMDIENKELNKMLFKQKGGQKQYIDDDEKTYLKFAPKFSDMSRSTYLMYIKKELAEKQLFSLEDNQPQRIMMPKKNQLSDMAQMFKELGQHL</sequence>